<sequence length="126" mass="13283">MFALRVGILMNVPSRGLLDSMGGQLAEACYTGGDMASGGEMMRYSPLPSMECHGAVQSWLGGGDDRIFVWHGNDGSTGVVPALAGWSIAPRLQMLSKPYSADGTESVYQRPDTPRVRSGSSTIGSV</sequence>
<protein>
    <submittedName>
        <fullName evidence="2">Uncharacterized protein</fullName>
    </submittedName>
</protein>
<accession>A0A6A6CRJ3</accession>
<feature type="region of interest" description="Disordered" evidence="1">
    <location>
        <begin position="102"/>
        <end position="126"/>
    </location>
</feature>
<gene>
    <name evidence="2" type="ORF">M409DRAFT_52569</name>
</gene>
<dbReference type="RefSeq" id="XP_033670202.1">
    <property type="nucleotide sequence ID" value="XM_033812112.1"/>
</dbReference>
<dbReference type="AlphaFoldDB" id="A0A6A6CRJ3"/>
<reference evidence="2" key="1">
    <citation type="journal article" date="2020" name="Stud. Mycol.">
        <title>101 Dothideomycetes genomes: a test case for predicting lifestyles and emergence of pathogens.</title>
        <authorList>
            <person name="Haridas S."/>
            <person name="Albert R."/>
            <person name="Binder M."/>
            <person name="Bloem J."/>
            <person name="Labutti K."/>
            <person name="Salamov A."/>
            <person name="Andreopoulos B."/>
            <person name="Baker S."/>
            <person name="Barry K."/>
            <person name="Bills G."/>
            <person name="Bluhm B."/>
            <person name="Cannon C."/>
            <person name="Castanera R."/>
            <person name="Culley D."/>
            <person name="Daum C."/>
            <person name="Ezra D."/>
            <person name="Gonzalez J."/>
            <person name="Henrissat B."/>
            <person name="Kuo A."/>
            <person name="Liang C."/>
            <person name="Lipzen A."/>
            <person name="Lutzoni F."/>
            <person name="Magnuson J."/>
            <person name="Mondo S."/>
            <person name="Nolan M."/>
            <person name="Ohm R."/>
            <person name="Pangilinan J."/>
            <person name="Park H.-J."/>
            <person name="Ramirez L."/>
            <person name="Alfaro M."/>
            <person name="Sun H."/>
            <person name="Tritt A."/>
            <person name="Yoshinaga Y."/>
            <person name="Zwiers L.-H."/>
            <person name="Turgeon B."/>
            <person name="Goodwin S."/>
            <person name="Spatafora J."/>
            <person name="Crous P."/>
            <person name="Grigoriev I."/>
        </authorList>
    </citation>
    <scope>NUCLEOTIDE SEQUENCE</scope>
    <source>
        <strain evidence="2">ATCC 36951</strain>
    </source>
</reference>
<organism evidence="2 3">
    <name type="scientific">Zasmidium cellare ATCC 36951</name>
    <dbReference type="NCBI Taxonomy" id="1080233"/>
    <lineage>
        <taxon>Eukaryota</taxon>
        <taxon>Fungi</taxon>
        <taxon>Dikarya</taxon>
        <taxon>Ascomycota</taxon>
        <taxon>Pezizomycotina</taxon>
        <taxon>Dothideomycetes</taxon>
        <taxon>Dothideomycetidae</taxon>
        <taxon>Mycosphaerellales</taxon>
        <taxon>Mycosphaerellaceae</taxon>
        <taxon>Zasmidium</taxon>
    </lineage>
</organism>
<keyword evidence="3" id="KW-1185">Reference proteome</keyword>
<dbReference type="GeneID" id="54565384"/>
<evidence type="ECO:0000256" key="1">
    <source>
        <dbReference type="SAM" id="MobiDB-lite"/>
    </source>
</evidence>
<proteinExistence type="predicted"/>
<dbReference type="EMBL" id="ML993588">
    <property type="protein sequence ID" value="KAF2169313.1"/>
    <property type="molecule type" value="Genomic_DNA"/>
</dbReference>
<evidence type="ECO:0000313" key="3">
    <source>
        <dbReference type="Proteomes" id="UP000799537"/>
    </source>
</evidence>
<dbReference type="Proteomes" id="UP000799537">
    <property type="component" value="Unassembled WGS sequence"/>
</dbReference>
<name>A0A6A6CRJ3_ZASCE</name>
<evidence type="ECO:0000313" key="2">
    <source>
        <dbReference type="EMBL" id="KAF2169313.1"/>
    </source>
</evidence>